<gene>
    <name evidence="3" type="ORF">O1G21_38625</name>
</gene>
<keyword evidence="1" id="KW-0732">Signal</keyword>
<dbReference type="EMBL" id="CP115450">
    <property type="protein sequence ID" value="WBP91216.1"/>
    <property type="molecule type" value="Genomic_DNA"/>
</dbReference>
<sequence length="481" mass="51254">MPKNKKNTFRRVLAAAIATSGLVGALTTTTAAHAVGTSSPDGSITRSEILQRAQSWVDEQVPYSQSSAWSDSNGSYRSDCSGYISMAWHLSSALTTVTLPSVSTKLNSYDDLLPGDALDRYDNGNYNIHVVLFAGWTDSSHQTANIYTESTWGTVAHTTTMSRSAMDAGTYVPFRYNNVASDPAPAPTPITANNVHLYGLGSDNRVYDNYGNYGINKWNGFGLVDGTAGFKQITSTTTTDSTVHVYTIGSDNRIYENDGNYADGKWSGFGLVDGTAGFQQITAVATGTTVRLYALGSDNRVYENDGDYTKHSWSGFGLVDGTAGFKQITAAATTDASGNTTVHLYAIGSDNRVYDNDADLSAHKWGGFALVDGTAGYQQITAAALGTTVHLYALGSDNRIYENDGDYNAHTWTGFGLVDNTAGFKQITAVKTGASTVHLYAIGSDNRAYDNAGDYAAHKWAGFGLVDGTAGWQQLTAVASI</sequence>
<organism evidence="3 4">
    <name type="scientific">Kitasatospora cathayae</name>
    <dbReference type="NCBI Taxonomy" id="3004092"/>
    <lineage>
        <taxon>Bacteria</taxon>
        <taxon>Bacillati</taxon>
        <taxon>Actinomycetota</taxon>
        <taxon>Actinomycetes</taxon>
        <taxon>Kitasatosporales</taxon>
        <taxon>Streptomycetaceae</taxon>
        <taxon>Kitasatospora</taxon>
    </lineage>
</organism>
<protein>
    <recommendedName>
        <fullName evidence="2">PLL-like beta propeller domain-containing protein</fullName>
    </recommendedName>
</protein>
<dbReference type="RefSeq" id="WP_270150440.1">
    <property type="nucleotide sequence ID" value="NZ_CP115450.1"/>
</dbReference>
<dbReference type="Proteomes" id="UP001212821">
    <property type="component" value="Chromosome"/>
</dbReference>
<feature type="domain" description="PLL-like beta propeller" evidence="2">
    <location>
        <begin position="193"/>
        <end position="464"/>
    </location>
</feature>
<evidence type="ECO:0000259" key="2">
    <source>
        <dbReference type="Pfam" id="PF26607"/>
    </source>
</evidence>
<feature type="chain" id="PRO_5046880611" description="PLL-like beta propeller domain-containing protein" evidence="1">
    <location>
        <begin position="35"/>
        <end position="481"/>
    </location>
</feature>
<name>A0ABY7QEQ7_9ACTN</name>
<dbReference type="Gene3D" id="2.120.10.70">
    <property type="entry name" value="Fucose-specific lectin"/>
    <property type="match status" value="1"/>
</dbReference>
<dbReference type="Pfam" id="PF26607">
    <property type="entry name" value="DUF8189"/>
    <property type="match status" value="1"/>
</dbReference>
<accession>A0ABY7QEQ7</accession>
<reference evidence="4" key="1">
    <citation type="submission" date="2022-12" db="EMBL/GenBank/DDBJ databases">
        <authorList>
            <person name="Mo P."/>
        </authorList>
    </citation>
    <scope>NUCLEOTIDE SEQUENCE [LARGE SCALE GENOMIC DNA]</scope>
    <source>
        <strain evidence="4">HUAS 3-15</strain>
    </source>
</reference>
<dbReference type="SUPFAM" id="SSF89372">
    <property type="entry name" value="Fucose-specific lectin"/>
    <property type="match status" value="2"/>
</dbReference>
<evidence type="ECO:0000313" key="3">
    <source>
        <dbReference type="EMBL" id="WBP91216.1"/>
    </source>
</evidence>
<evidence type="ECO:0000256" key="1">
    <source>
        <dbReference type="SAM" id="SignalP"/>
    </source>
</evidence>
<feature type="signal peptide" evidence="1">
    <location>
        <begin position="1"/>
        <end position="34"/>
    </location>
</feature>
<keyword evidence="4" id="KW-1185">Reference proteome</keyword>
<dbReference type="InterPro" id="IPR058502">
    <property type="entry name" value="PLL-like_beta-prop"/>
</dbReference>
<evidence type="ECO:0000313" key="4">
    <source>
        <dbReference type="Proteomes" id="UP001212821"/>
    </source>
</evidence>
<proteinExistence type="predicted"/>
<dbReference type="Gene3D" id="3.90.1720.10">
    <property type="entry name" value="endopeptidase domain like (from Nostoc punctiforme)"/>
    <property type="match status" value="1"/>
</dbReference>